<name>A0A9D1V2X1_9FIRM</name>
<reference evidence="9" key="1">
    <citation type="journal article" date="2021" name="PeerJ">
        <title>Extensive microbial diversity within the chicken gut microbiome revealed by metagenomics and culture.</title>
        <authorList>
            <person name="Gilroy R."/>
            <person name="Ravi A."/>
            <person name="Getino M."/>
            <person name="Pursley I."/>
            <person name="Horton D.L."/>
            <person name="Alikhan N.F."/>
            <person name="Baker D."/>
            <person name="Gharbi K."/>
            <person name="Hall N."/>
            <person name="Watson M."/>
            <person name="Adriaenssens E.M."/>
            <person name="Foster-Nyarko E."/>
            <person name="Jarju S."/>
            <person name="Secka A."/>
            <person name="Antonio M."/>
            <person name="Oren A."/>
            <person name="Chaudhuri R.R."/>
            <person name="La Ragione R."/>
            <person name="Hildebrand F."/>
            <person name="Pallen M.J."/>
        </authorList>
    </citation>
    <scope>NUCLEOTIDE SEQUENCE</scope>
    <source>
        <strain evidence="9">2239</strain>
    </source>
</reference>
<sequence>MTAPLTLALVALISVAGSFVQASTGFGYAVTVMALWPLFLPYKTALVVELLAALALCVVIAVRYRRSINWRQLIAPCAASFVTNWLGLQIMAGSPDTVLRRLLGAALMALAVYFIFFSQRFRVRPTLAAGLTAGAVAGLSAGMFSIGGPPIVVYYLAAFSDKKEYTATTQMYFILTSLWLVAQHLWMGNVDGLALQCTGAALAGLAVGTAAGLAVFRALPLERIKKLVYGFMLVMGAYILITG</sequence>
<feature type="transmembrane region" description="Helical" evidence="8">
    <location>
        <begin position="98"/>
        <end position="116"/>
    </location>
</feature>
<evidence type="ECO:0000256" key="2">
    <source>
        <dbReference type="ARBA" id="ARBA00009142"/>
    </source>
</evidence>
<feature type="transmembrane region" description="Helical" evidence="8">
    <location>
        <begin position="193"/>
        <end position="218"/>
    </location>
</feature>
<dbReference type="PANTHER" id="PTHR30269:SF37">
    <property type="entry name" value="MEMBRANE TRANSPORTER PROTEIN"/>
    <property type="match status" value="1"/>
</dbReference>
<comment type="subcellular location">
    <subcellularLocation>
        <location evidence="1 8">Cell membrane</location>
        <topology evidence="1 8">Multi-pass membrane protein</topology>
    </subcellularLocation>
</comment>
<keyword evidence="3" id="KW-0813">Transport</keyword>
<evidence type="ECO:0000256" key="6">
    <source>
        <dbReference type="ARBA" id="ARBA00022989"/>
    </source>
</evidence>
<evidence type="ECO:0000256" key="7">
    <source>
        <dbReference type="ARBA" id="ARBA00023136"/>
    </source>
</evidence>
<evidence type="ECO:0000256" key="8">
    <source>
        <dbReference type="RuleBase" id="RU363041"/>
    </source>
</evidence>
<proteinExistence type="inferred from homology"/>
<dbReference type="GO" id="GO:0005886">
    <property type="term" value="C:plasma membrane"/>
    <property type="evidence" value="ECO:0007669"/>
    <property type="project" value="UniProtKB-SubCell"/>
</dbReference>
<dbReference type="InterPro" id="IPR052017">
    <property type="entry name" value="TSUP"/>
</dbReference>
<keyword evidence="4 8" id="KW-1003">Cell membrane</keyword>
<feature type="transmembrane region" description="Helical" evidence="8">
    <location>
        <begin position="128"/>
        <end position="157"/>
    </location>
</feature>
<dbReference type="InterPro" id="IPR002781">
    <property type="entry name" value="TM_pro_TauE-like"/>
</dbReference>
<feature type="transmembrane region" description="Helical" evidence="8">
    <location>
        <begin position="224"/>
        <end position="241"/>
    </location>
</feature>
<evidence type="ECO:0000313" key="10">
    <source>
        <dbReference type="Proteomes" id="UP000824193"/>
    </source>
</evidence>
<accession>A0A9D1V2X1</accession>
<dbReference type="PANTHER" id="PTHR30269">
    <property type="entry name" value="TRANSMEMBRANE PROTEIN YFCA"/>
    <property type="match status" value="1"/>
</dbReference>
<evidence type="ECO:0000256" key="4">
    <source>
        <dbReference type="ARBA" id="ARBA00022475"/>
    </source>
</evidence>
<evidence type="ECO:0000313" key="9">
    <source>
        <dbReference type="EMBL" id="HIX05100.1"/>
    </source>
</evidence>
<comment type="similarity">
    <text evidence="2 8">Belongs to the 4-toluene sulfonate uptake permease (TSUP) (TC 2.A.102) family.</text>
</comment>
<evidence type="ECO:0000256" key="3">
    <source>
        <dbReference type="ARBA" id="ARBA00022448"/>
    </source>
</evidence>
<dbReference type="AlphaFoldDB" id="A0A9D1V2X1"/>
<dbReference type="Pfam" id="PF01925">
    <property type="entry name" value="TauE"/>
    <property type="match status" value="1"/>
</dbReference>
<evidence type="ECO:0000256" key="5">
    <source>
        <dbReference type="ARBA" id="ARBA00022692"/>
    </source>
</evidence>
<gene>
    <name evidence="9" type="ORF">H9865_03170</name>
</gene>
<keyword evidence="5 8" id="KW-0812">Transmembrane</keyword>
<organism evidence="9 10">
    <name type="scientific">Candidatus Allofournierella pullicola</name>
    <dbReference type="NCBI Taxonomy" id="2838596"/>
    <lineage>
        <taxon>Bacteria</taxon>
        <taxon>Bacillati</taxon>
        <taxon>Bacillota</taxon>
        <taxon>Clostridia</taxon>
        <taxon>Eubacteriales</taxon>
        <taxon>Oscillospiraceae</taxon>
        <taxon>Allofournierella</taxon>
    </lineage>
</organism>
<keyword evidence="7 8" id="KW-0472">Membrane</keyword>
<evidence type="ECO:0000256" key="1">
    <source>
        <dbReference type="ARBA" id="ARBA00004651"/>
    </source>
</evidence>
<feature type="transmembrane region" description="Helical" evidence="8">
    <location>
        <begin position="38"/>
        <end position="61"/>
    </location>
</feature>
<feature type="transmembrane region" description="Helical" evidence="8">
    <location>
        <begin position="169"/>
        <end position="186"/>
    </location>
</feature>
<dbReference type="EMBL" id="DXFW01000008">
    <property type="protein sequence ID" value="HIX05100.1"/>
    <property type="molecule type" value="Genomic_DNA"/>
</dbReference>
<dbReference type="Proteomes" id="UP000824193">
    <property type="component" value="Unassembled WGS sequence"/>
</dbReference>
<comment type="caution">
    <text evidence="9">The sequence shown here is derived from an EMBL/GenBank/DDBJ whole genome shotgun (WGS) entry which is preliminary data.</text>
</comment>
<keyword evidence="6 8" id="KW-1133">Transmembrane helix</keyword>
<reference evidence="9" key="2">
    <citation type="submission" date="2021-04" db="EMBL/GenBank/DDBJ databases">
        <authorList>
            <person name="Gilroy R."/>
        </authorList>
    </citation>
    <scope>NUCLEOTIDE SEQUENCE</scope>
    <source>
        <strain evidence="9">2239</strain>
    </source>
</reference>
<protein>
    <recommendedName>
        <fullName evidence="8">Probable membrane transporter protein</fullName>
    </recommendedName>
</protein>